<reference evidence="3" key="1">
    <citation type="submission" date="2023-07" db="EMBL/GenBank/DDBJ databases">
        <title>30 novel species of actinomycetes from the DSMZ collection.</title>
        <authorList>
            <person name="Nouioui I."/>
        </authorList>
    </citation>
    <scope>NUCLEOTIDE SEQUENCE [LARGE SCALE GENOMIC DNA]</scope>
    <source>
        <strain evidence="3">DSM 45834</strain>
    </source>
</reference>
<feature type="transmembrane region" description="Helical" evidence="1">
    <location>
        <begin position="401"/>
        <end position="424"/>
    </location>
</feature>
<name>A0ABU2NAC6_9PSEU</name>
<dbReference type="EMBL" id="JAVREJ010000010">
    <property type="protein sequence ID" value="MDT0350897.1"/>
    <property type="molecule type" value="Genomic_DNA"/>
</dbReference>
<dbReference type="RefSeq" id="WP_311556944.1">
    <property type="nucleotide sequence ID" value="NZ_JAVREJ010000010.1"/>
</dbReference>
<evidence type="ECO:0000256" key="1">
    <source>
        <dbReference type="SAM" id="Phobius"/>
    </source>
</evidence>
<comment type="caution">
    <text evidence="2">The sequence shown here is derived from an EMBL/GenBank/DDBJ whole genome shotgun (WGS) entry which is preliminary data.</text>
</comment>
<feature type="transmembrane region" description="Helical" evidence="1">
    <location>
        <begin position="192"/>
        <end position="214"/>
    </location>
</feature>
<sequence length="432" mass="43959">MSVDAPPRPAPAWRRSLGSGSTTPERLFRVAIVLVVGCLATALVSVLAGMQRTASVEEAQTRIAALTADSAELYRSLADADAMATSGYVSGGREPIAVRTRYDDDIARATGRLVDAAGRLPGSIPVATVAAQLPVYAGLVETARTLNREGLPLGQAFLGSASELMRGTILPAAEELRRQQAAELAGAYERGVAIPFAVGALLLATLVAVVDVSLRERRRTHRIVSVGLLTAAVALVAALVWWVAAVGTANSRLATAQRHSDAVTALDGARTAVLQARSAESLTLVARSAGFASDDDFTAGIVAVVGADGASGLLGRADGGAPGSADRVTALRVAVGEWQAAHRQVRELDDGGRYADAVASVVTSEPGGSGAAFERLDAALGEAIDEERAAFTDATGSAASALTGLVAGPALLALMAAAGVAVGLGQRIGEDR</sequence>
<keyword evidence="1" id="KW-1133">Transmembrane helix</keyword>
<keyword evidence="3" id="KW-1185">Reference proteome</keyword>
<organism evidence="2 3">
    <name type="scientific">Pseudonocardia charpentierae</name>
    <dbReference type="NCBI Taxonomy" id="3075545"/>
    <lineage>
        <taxon>Bacteria</taxon>
        <taxon>Bacillati</taxon>
        <taxon>Actinomycetota</taxon>
        <taxon>Actinomycetes</taxon>
        <taxon>Pseudonocardiales</taxon>
        <taxon>Pseudonocardiaceae</taxon>
        <taxon>Pseudonocardia</taxon>
    </lineage>
</organism>
<dbReference type="Proteomes" id="UP001183202">
    <property type="component" value="Unassembled WGS sequence"/>
</dbReference>
<keyword evidence="1" id="KW-0472">Membrane</keyword>
<feature type="transmembrane region" description="Helical" evidence="1">
    <location>
        <begin position="226"/>
        <end position="244"/>
    </location>
</feature>
<gene>
    <name evidence="2" type="ORF">RM445_15300</name>
</gene>
<accession>A0ABU2NAC6</accession>
<keyword evidence="1" id="KW-0812">Transmembrane</keyword>
<protein>
    <recommendedName>
        <fullName evidence="4">Secreted protein</fullName>
    </recommendedName>
</protein>
<evidence type="ECO:0008006" key="4">
    <source>
        <dbReference type="Google" id="ProtNLM"/>
    </source>
</evidence>
<evidence type="ECO:0000313" key="3">
    <source>
        <dbReference type="Proteomes" id="UP001183202"/>
    </source>
</evidence>
<feature type="transmembrane region" description="Helical" evidence="1">
    <location>
        <begin position="27"/>
        <end position="48"/>
    </location>
</feature>
<proteinExistence type="predicted"/>
<evidence type="ECO:0000313" key="2">
    <source>
        <dbReference type="EMBL" id="MDT0350897.1"/>
    </source>
</evidence>